<reference evidence="5 6" key="1">
    <citation type="submission" date="2015-06" db="EMBL/GenBank/DDBJ databases">
        <title>Draft Whole-Genome Sequence of the Entomopathogenic Bacterium Xenorhabdus khoisanae.</title>
        <authorList>
            <person name="Naidoo S."/>
            <person name="Featherston J."/>
            <person name="Gray V.M."/>
        </authorList>
    </citation>
    <scope>NUCLEOTIDE SEQUENCE [LARGE SCALE GENOMIC DNA]</scope>
    <source>
        <strain evidence="5 6">MCB</strain>
    </source>
</reference>
<evidence type="ECO:0000256" key="3">
    <source>
        <dbReference type="ARBA" id="ARBA00022833"/>
    </source>
</evidence>
<evidence type="ECO:0000313" key="6">
    <source>
        <dbReference type="Proteomes" id="UP000036277"/>
    </source>
</evidence>
<keyword evidence="2" id="KW-0479">Metal-binding</keyword>
<evidence type="ECO:0000256" key="2">
    <source>
        <dbReference type="ARBA" id="ARBA00022723"/>
    </source>
</evidence>
<sequence>MTERIYLSSQTLVADIEVIDCIPREDERYSIRLKSTIFHPQGGGQPSDIGWLNDVEVVHVSEENGEIIHLTTKPVPLGNVFARIDGDRRQLHSRLHSAGHLIGHVGELAMWRPIKAHHWPGESKVVFKPEAGAKNMSVEDIQISCEYYVMQDLSCNITLRDDGFREVSFGHFTPYPCGGTHVASLGQLKGINIQTVQIKKGNLTVYYDIA</sequence>
<dbReference type="InterPro" id="IPR051335">
    <property type="entry name" value="Alanyl-tRNA_Editing_Enzymes"/>
</dbReference>
<protein>
    <submittedName>
        <fullName evidence="5">Alanyl-tRNA synthetase</fullName>
    </submittedName>
</protein>
<evidence type="ECO:0000256" key="1">
    <source>
        <dbReference type="ARBA" id="ARBA00001947"/>
    </source>
</evidence>
<evidence type="ECO:0000313" key="5">
    <source>
        <dbReference type="EMBL" id="KMJ43946.1"/>
    </source>
</evidence>
<dbReference type="SUPFAM" id="SSF55186">
    <property type="entry name" value="ThrRS/AlaRS common domain"/>
    <property type="match status" value="1"/>
</dbReference>
<organism evidence="5 6">
    <name type="scientific">Xenorhabdus khoisanae</name>
    <dbReference type="NCBI Taxonomy" id="880157"/>
    <lineage>
        <taxon>Bacteria</taxon>
        <taxon>Pseudomonadati</taxon>
        <taxon>Pseudomonadota</taxon>
        <taxon>Gammaproteobacteria</taxon>
        <taxon>Enterobacterales</taxon>
        <taxon>Morganellaceae</taxon>
        <taxon>Xenorhabdus</taxon>
    </lineage>
</organism>
<dbReference type="GO" id="GO:0004812">
    <property type="term" value="F:aminoacyl-tRNA ligase activity"/>
    <property type="evidence" value="ECO:0007669"/>
    <property type="project" value="UniProtKB-KW"/>
</dbReference>
<dbReference type="PATRIC" id="fig|880157.4.peg.3643"/>
<dbReference type="PANTHER" id="PTHR43462">
    <property type="entry name" value="ALANYL-TRNA EDITING PROTEIN"/>
    <property type="match status" value="1"/>
</dbReference>
<accession>A0A0J5FNR8</accession>
<dbReference type="InterPro" id="IPR018163">
    <property type="entry name" value="Thr/Ala-tRNA-synth_IIc_edit"/>
</dbReference>
<proteinExistence type="predicted"/>
<keyword evidence="5" id="KW-0436">Ligase</keyword>
<dbReference type="InterPro" id="IPR009000">
    <property type="entry name" value="Transl_B-barrel_sf"/>
</dbReference>
<dbReference type="GO" id="GO:0005524">
    <property type="term" value="F:ATP binding"/>
    <property type="evidence" value="ECO:0007669"/>
    <property type="project" value="InterPro"/>
</dbReference>
<dbReference type="Pfam" id="PF07973">
    <property type="entry name" value="tRNA_SAD"/>
    <property type="match status" value="1"/>
</dbReference>
<dbReference type="RefSeq" id="WP_047964555.1">
    <property type="nucleotide sequence ID" value="NZ_CAWMBG010000131.1"/>
</dbReference>
<evidence type="ECO:0000259" key="4">
    <source>
        <dbReference type="Pfam" id="PF07973"/>
    </source>
</evidence>
<dbReference type="GO" id="GO:0043039">
    <property type="term" value="P:tRNA aminoacylation"/>
    <property type="evidence" value="ECO:0007669"/>
    <property type="project" value="InterPro"/>
</dbReference>
<dbReference type="InterPro" id="IPR012947">
    <property type="entry name" value="tRNA_SAD"/>
</dbReference>
<dbReference type="PANTHER" id="PTHR43462:SF2">
    <property type="entry name" value="THREONYL AND ALANYL TRNA SYNTHETASE SECOND ADDITIONAL DOMAIN-CONTAINING PROTEIN"/>
    <property type="match status" value="1"/>
</dbReference>
<dbReference type="EMBL" id="LFCV01000131">
    <property type="protein sequence ID" value="KMJ43946.1"/>
    <property type="molecule type" value="Genomic_DNA"/>
</dbReference>
<dbReference type="OrthoDB" id="9812949at2"/>
<comment type="caution">
    <text evidence="5">The sequence shown here is derived from an EMBL/GenBank/DDBJ whole genome shotgun (WGS) entry which is preliminary data.</text>
</comment>
<keyword evidence="6" id="KW-1185">Reference proteome</keyword>
<comment type="cofactor">
    <cofactor evidence="1">
        <name>Zn(2+)</name>
        <dbReference type="ChEBI" id="CHEBI:29105"/>
    </cofactor>
</comment>
<keyword evidence="3" id="KW-0862">Zinc</keyword>
<keyword evidence="5" id="KW-0030">Aminoacyl-tRNA synthetase</keyword>
<dbReference type="STRING" id="880157.AB204_16985"/>
<dbReference type="AlphaFoldDB" id="A0A0J5FNR8"/>
<gene>
    <name evidence="5" type="ORF">AB204_16985</name>
</gene>
<feature type="domain" description="Threonyl/alanyl tRNA synthetase SAD" evidence="4">
    <location>
        <begin position="167"/>
        <end position="200"/>
    </location>
</feature>
<dbReference type="Proteomes" id="UP000036277">
    <property type="component" value="Unassembled WGS sequence"/>
</dbReference>
<dbReference type="SUPFAM" id="SSF50447">
    <property type="entry name" value="Translation proteins"/>
    <property type="match status" value="1"/>
</dbReference>
<dbReference type="Gene3D" id="3.30.980.10">
    <property type="entry name" value="Threonyl-trna Synthetase, Chain A, domain 2"/>
    <property type="match status" value="1"/>
</dbReference>
<dbReference type="GO" id="GO:0046872">
    <property type="term" value="F:metal ion binding"/>
    <property type="evidence" value="ECO:0007669"/>
    <property type="project" value="UniProtKB-KW"/>
</dbReference>
<dbReference type="Gene3D" id="2.40.30.130">
    <property type="match status" value="1"/>
</dbReference>
<name>A0A0J5FNR8_9GAMM</name>